<sequence length="98" mass="11368">MAELVGGAFLSSFFQVAFEKLSSNDFIDFFRRSKLDEMLLEKLHVTLNSINHVLDQAEAKQYQSIYVKKWLDDLKHMGYEVDQLLDEIATDAPLKKLK</sequence>
<dbReference type="EMBL" id="LXQA010000303">
    <property type="protein sequence ID" value="MCH79710.1"/>
    <property type="molecule type" value="Genomic_DNA"/>
</dbReference>
<dbReference type="Gene3D" id="1.20.5.4130">
    <property type="match status" value="1"/>
</dbReference>
<keyword evidence="1" id="KW-0677">Repeat</keyword>
<dbReference type="Proteomes" id="UP000265520">
    <property type="component" value="Unassembled WGS sequence"/>
</dbReference>
<evidence type="ECO:0000259" key="4">
    <source>
        <dbReference type="Pfam" id="PF18052"/>
    </source>
</evidence>
<feature type="domain" description="Disease resistance N-terminal" evidence="4">
    <location>
        <begin position="9"/>
        <end position="94"/>
    </location>
</feature>
<comment type="caution">
    <text evidence="5">The sequence shown here is derived from an EMBL/GenBank/DDBJ whole genome shotgun (WGS) entry which is preliminary data.</text>
</comment>
<evidence type="ECO:0000313" key="5">
    <source>
        <dbReference type="EMBL" id="MCH79710.1"/>
    </source>
</evidence>
<dbReference type="GO" id="GO:0006952">
    <property type="term" value="P:defense response"/>
    <property type="evidence" value="ECO:0007669"/>
    <property type="project" value="UniProtKB-KW"/>
</dbReference>
<feature type="non-terminal residue" evidence="5">
    <location>
        <position position="98"/>
    </location>
</feature>
<evidence type="ECO:0000256" key="3">
    <source>
        <dbReference type="ARBA" id="ARBA00022821"/>
    </source>
</evidence>
<proteinExistence type="predicted"/>
<gene>
    <name evidence="5" type="ORF">A2U01_0000464</name>
</gene>
<organism evidence="5 6">
    <name type="scientific">Trifolium medium</name>
    <dbReference type="NCBI Taxonomy" id="97028"/>
    <lineage>
        <taxon>Eukaryota</taxon>
        <taxon>Viridiplantae</taxon>
        <taxon>Streptophyta</taxon>
        <taxon>Embryophyta</taxon>
        <taxon>Tracheophyta</taxon>
        <taxon>Spermatophyta</taxon>
        <taxon>Magnoliopsida</taxon>
        <taxon>eudicotyledons</taxon>
        <taxon>Gunneridae</taxon>
        <taxon>Pentapetalae</taxon>
        <taxon>rosids</taxon>
        <taxon>fabids</taxon>
        <taxon>Fabales</taxon>
        <taxon>Fabaceae</taxon>
        <taxon>Papilionoideae</taxon>
        <taxon>50 kb inversion clade</taxon>
        <taxon>NPAAA clade</taxon>
        <taxon>Hologalegina</taxon>
        <taxon>IRL clade</taxon>
        <taxon>Trifolieae</taxon>
        <taxon>Trifolium</taxon>
    </lineage>
</organism>
<keyword evidence="6" id="KW-1185">Reference proteome</keyword>
<keyword evidence="3" id="KW-0611">Plant defense</keyword>
<dbReference type="InterPro" id="IPR041118">
    <property type="entry name" value="Rx_N"/>
</dbReference>
<dbReference type="Pfam" id="PF18052">
    <property type="entry name" value="Rx_N"/>
    <property type="match status" value="1"/>
</dbReference>
<protein>
    <submittedName>
        <fullName evidence="5">CC-NBS-LRR resistance protein</fullName>
    </submittedName>
</protein>
<reference evidence="5 6" key="1">
    <citation type="journal article" date="2018" name="Front. Plant Sci.">
        <title>Red Clover (Trifolium pratense) and Zigzag Clover (T. medium) - A Picture of Genomic Similarities and Differences.</title>
        <authorList>
            <person name="Dluhosova J."/>
            <person name="Istvanek J."/>
            <person name="Nedelnik J."/>
            <person name="Repkova J."/>
        </authorList>
    </citation>
    <scope>NUCLEOTIDE SEQUENCE [LARGE SCALE GENOMIC DNA]</scope>
    <source>
        <strain evidence="6">cv. 10/8</strain>
        <tissue evidence="5">Leaf</tissue>
    </source>
</reference>
<keyword evidence="2" id="KW-0547">Nucleotide-binding</keyword>
<dbReference type="GO" id="GO:0000166">
    <property type="term" value="F:nucleotide binding"/>
    <property type="evidence" value="ECO:0007669"/>
    <property type="project" value="UniProtKB-KW"/>
</dbReference>
<evidence type="ECO:0000256" key="1">
    <source>
        <dbReference type="ARBA" id="ARBA00022737"/>
    </source>
</evidence>
<evidence type="ECO:0000313" key="6">
    <source>
        <dbReference type="Proteomes" id="UP000265520"/>
    </source>
</evidence>
<name>A0A392LXM3_9FABA</name>
<dbReference type="AlphaFoldDB" id="A0A392LXM3"/>
<evidence type="ECO:0000256" key="2">
    <source>
        <dbReference type="ARBA" id="ARBA00022741"/>
    </source>
</evidence>
<accession>A0A392LXM3</accession>